<keyword evidence="7 13" id="KW-0067">ATP-binding</keyword>
<evidence type="ECO:0000259" key="16">
    <source>
        <dbReference type="PROSITE" id="PS50011"/>
    </source>
</evidence>
<dbReference type="InterPro" id="IPR011009">
    <property type="entry name" value="Kinase-like_dom_sf"/>
</dbReference>
<keyword evidence="2 14" id="KW-0723">Serine/threonine-protein kinase</keyword>
<dbReference type="SUPFAM" id="SSF56112">
    <property type="entry name" value="Protein kinase-like (PK-like)"/>
    <property type="match status" value="1"/>
</dbReference>
<dbReference type="PROSITE" id="PS00107">
    <property type="entry name" value="PROTEIN_KINASE_ATP"/>
    <property type="match status" value="1"/>
</dbReference>
<feature type="compositionally biased region" description="Basic and acidic residues" evidence="15">
    <location>
        <begin position="411"/>
        <end position="420"/>
    </location>
</feature>
<reference evidence="17 18" key="1">
    <citation type="submission" date="2024-08" db="EMBL/GenBank/DDBJ databases">
        <authorList>
            <person name="Cucini C."/>
            <person name="Frati F."/>
        </authorList>
    </citation>
    <scope>NUCLEOTIDE SEQUENCE [LARGE SCALE GENOMIC DNA]</scope>
</reference>
<dbReference type="InterPro" id="IPR008271">
    <property type="entry name" value="Ser/Thr_kinase_AS"/>
</dbReference>
<dbReference type="EMBL" id="CAXLJM020000007">
    <property type="protein sequence ID" value="CAL8073542.1"/>
    <property type="molecule type" value="Genomic_DNA"/>
</dbReference>
<evidence type="ECO:0000256" key="8">
    <source>
        <dbReference type="ARBA" id="ARBA00022842"/>
    </source>
</evidence>
<dbReference type="PROSITE" id="PS00108">
    <property type="entry name" value="PROTEIN_KINASE_ST"/>
    <property type="match status" value="1"/>
</dbReference>
<dbReference type="EC" id="2.7.11.1" evidence="1"/>
<dbReference type="Proteomes" id="UP001642540">
    <property type="component" value="Unassembled WGS sequence"/>
</dbReference>
<keyword evidence="9" id="KW-0131">Cell cycle</keyword>
<evidence type="ECO:0000256" key="10">
    <source>
        <dbReference type="ARBA" id="ARBA00037982"/>
    </source>
</evidence>
<evidence type="ECO:0000256" key="11">
    <source>
        <dbReference type="ARBA" id="ARBA00047899"/>
    </source>
</evidence>
<keyword evidence="5 13" id="KW-0547">Nucleotide-binding</keyword>
<evidence type="ECO:0000256" key="7">
    <source>
        <dbReference type="ARBA" id="ARBA00022840"/>
    </source>
</evidence>
<evidence type="ECO:0000256" key="6">
    <source>
        <dbReference type="ARBA" id="ARBA00022777"/>
    </source>
</evidence>
<feature type="region of interest" description="Disordered" evidence="15">
    <location>
        <begin position="411"/>
        <end position="492"/>
    </location>
</feature>
<feature type="region of interest" description="Disordered" evidence="15">
    <location>
        <begin position="1"/>
        <end position="60"/>
    </location>
</feature>
<proteinExistence type="inferred from homology"/>
<keyword evidence="4" id="KW-0479">Metal-binding</keyword>
<evidence type="ECO:0000256" key="14">
    <source>
        <dbReference type="RuleBase" id="RU000304"/>
    </source>
</evidence>
<comment type="catalytic activity">
    <reaction evidence="12">
        <text>L-seryl-[protein] + ATP = O-phospho-L-seryl-[protein] + ADP + H(+)</text>
        <dbReference type="Rhea" id="RHEA:17989"/>
        <dbReference type="Rhea" id="RHEA-COMP:9863"/>
        <dbReference type="Rhea" id="RHEA-COMP:11604"/>
        <dbReference type="ChEBI" id="CHEBI:15378"/>
        <dbReference type="ChEBI" id="CHEBI:29999"/>
        <dbReference type="ChEBI" id="CHEBI:30616"/>
        <dbReference type="ChEBI" id="CHEBI:83421"/>
        <dbReference type="ChEBI" id="CHEBI:456216"/>
        <dbReference type="EC" id="2.7.11.1"/>
    </reaction>
</comment>
<evidence type="ECO:0000256" key="2">
    <source>
        <dbReference type="ARBA" id="ARBA00022527"/>
    </source>
</evidence>
<organism evidence="17 18">
    <name type="scientific">Orchesella dallaii</name>
    <dbReference type="NCBI Taxonomy" id="48710"/>
    <lineage>
        <taxon>Eukaryota</taxon>
        <taxon>Metazoa</taxon>
        <taxon>Ecdysozoa</taxon>
        <taxon>Arthropoda</taxon>
        <taxon>Hexapoda</taxon>
        <taxon>Collembola</taxon>
        <taxon>Entomobryomorpha</taxon>
        <taxon>Entomobryoidea</taxon>
        <taxon>Orchesellidae</taxon>
        <taxon>Orchesellinae</taxon>
        <taxon>Orchesella</taxon>
    </lineage>
</organism>
<protein>
    <recommendedName>
        <fullName evidence="1">non-specific serine/threonine protein kinase</fullName>
        <ecNumber evidence="1">2.7.11.1</ecNumber>
    </recommendedName>
</protein>
<dbReference type="InterPro" id="IPR017441">
    <property type="entry name" value="Protein_kinase_ATP_BS"/>
</dbReference>
<dbReference type="PANTHER" id="PTHR11042:SF183">
    <property type="entry name" value="MEMBRANE-ASSOCIATED TYROSINE- AND THREONINE-SPECIFIC CDC2-INHIBITORY KINASE"/>
    <property type="match status" value="1"/>
</dbReference>
<evidence type="ECO:0000256" key="5">
    <source>
        <dbReference type="ARBA" id="ARBA00022741"/>
    </source>
</evidence>
<comment type="caution">
    <text evidence="17">The sequence shown here is derived from an EMBL/GenBank/DDBJ whole genome shotgun (WGS) entry which is preliminary data.</text>
</comment>
<accession>A0ABP1PQI9</accession>
<keyword evidence="6" id="KW-0418">Kinase</keyword>
<evidence type="ECO:0000256" key="13">
    <source>
        <dbReference type="PROSITE-ProRule" id="PRU10141"/>
    </source>
</evidence>
<feature type="compositionally biased region" description="Basic and acidic residues" evidence="15">
    <location>
        <begin position="454"/>
        <end position="472"/>
    </location>
</feature>
<dbReference type="PROSITE" id="PS50011">
    <property type="entry name" value="PROTEIN_KINASE_DOM"/>
    <property type="match status" value="1"/>
</dbReference>
<feature type="binding site" evidence="13">
    <location>
        <position position="129"/>
    </location>
    <ligand>
        <name>ATP</name>
        <dbReference type="ChEBI" id="CHEBI:30616"/>
    </ligand>
</feature>
<keyword evidence="3" id="KW-0808">Transferase</keyword>
<feature type="compositionally biased region" description="Basic and acidic residues" evidence="15">
    <location>
        <begin position="483"/>
        <end position="492"/>
    </location>
</feature>
<dbReference type="InterPro" id="IPR000719">
    <property type="entry name" value="Prot_kinase_dom"/>
</dbReference>
<evidence type="ECO:0000313" key="18">
    <source>
        <dbReference type="Proteomes" id="UP001642540"/>
    </source>
</evidence>
<comment type="similarity">
    <text evidence="10">Belongs to the protein kinase superfamily. Ser/Thr protein kinase family. GCN2 subfamily.</text>
</comment>
<evidence type="ECO:0000313" key="17">
    <source>
        <dbReference type="EMBL" id="CAL8073542.1"/>
    </source>
</evidence>
<keyword evidence="18" id="KW-1185">Reference proteome</keyword>
<dbReference type="Gene3D" id="3.30.200.20">
    <property type="entry name" value="Phosphorylase Kinase, domain 1"/>
    <property type="match status" value="1"/>
</dbReference>
<dbReference type="Gene3D" id="1.10.510.10">
    <property type="entry name" value="Transferase(Phosphotransferase) domain 1"/>
    <property type="match status" value="1"/>
</dbReference>
<gene>
    <name evidence="17" type="ORF">ODALV1_LOCUS2639</name>
</gene>
<dbReference type="Pfam" id="PF00069">
    <property type="entry name" value="Pkinase"/>
    <property type="match status" value="1"/>
</dbReference>
<name>A0ABP1PQI9_9HEXA</name>
<keyword evidence="8" id="KW-0460">Magnesium</keyword>
<dbReference type="PANTHER" id="PTHR11042">
    <property type="entry name" value="EUKARYOTIC TRANSLATION INITIATION FACTOR 2-ALPHA KINASE EIF2-ALPHA KINASE -RELATED"/>
    <property type="match status" value="1"/>
</dbReference>
<evidence type="ECO:0000256" key="15">
    <source>
        <dbReference type="SAM" id="MobiDB-lite"/>
    </source>
</evidence>
<evidence type="ECO:0000256" key="12">
    <source>
        <dbReference type="ARBA" id="ARBA00048679"/>
    </source>
</evidence>
<feature type="compositionally biased region" description="Basic and acidic residues" evidence="15">
    <location>
        <begin position="1"/>
        <end position="11"/>
    </location>
</feature>
<dbReference type="SMART" id="SM00220">
    <property type="entry name" value="S_TKc"/>
    <property type="match status" value="1"/>
</dbReference>
<dbReference type="InterPro" id="IPR050339">
    <property type="entry name" value="CC_SR_Kinase"/>
</dbReference>
<evidence type="ECO:0000256" key="9">
    <source>
        <dbReference type="ARBA" id="ARBA00023306"/>
    </source>
</evidence>
<evidence type="ECO:0000256" key="4">
    <source>
        <dbReference type="ARBA" id="ARBA00022723"/>
    </source>
</evidence>
<comment type="catalytic activity">
    <reaction evidence="11">
        <text>L-threonyl-[protein] + ATP = O-phospho-L-threonyl-[protein] + ADP + H(+)</text>
        <dbReference type="Rhea" id="RHEA:46608"/>
        <dbReference type="Rhea" id="RHEA-COMP:11060"/>
        <dbReference type="Rhea" id="RHEA-COMP:11605"/>
        <dbReference type="ChEBI" id="CHEBI:15378"/>
        <dbReference type="ChEBI" id="CHEBI:30013"/>
        <dbReference type="ChEBI" id="CHEBI:30616"/>
        <dbReference type="ChEBI" id="CHEBI:61977"/>
        <dbReference type="ChEBI" id="CHEBI:456216"/>
        <dbReference type="EC" id="2.7.11.1"/>
    </reaction>
</comment>
<sequence>MSRSFTEEPDFRNTSTGVQIPSFFPEPQSLSSKKDREKRSQRYVPPAPRPHYVRSAPSQTRLIHSRNDSHDLDNSFHYLMNSANSGNANSSSSIFKQFFEIQERLGFGSFGDVFRVKHKRDNKEYAVKKSRRTYAGEGDRSRQLREVQRVINIPTSLHMVALESAWEEEGYLFLQMELCSKSLTQEIEDGHYLTENETWDLFIDMLLALQHLHTHHLVHMDLKPDNIFLTIDSPTIFKLGDFGIVVCLEEQKDVVEFTEGDSRYLAPEVMQGKVSTKADVFSLGLTLLEVACSVDLPKSGELWHTLRSGGKLPEPCPRDMPDSLQPIVKLMITPDVNGRPEVSDLLNVPAVRAHVQRRKWKLRMASLKKKLLDVTSLLLDKWHALLAFLTSLMFFKSKKPDIVADHSRVTPEPFPMEREPPNILVNDHSFSDDDEMRGSGTPVYASTPIPHSKTKSEGRLRSSRRKVGEGEYRAMGSPTSRNLLKEFEAVSE</sequence>
<feature type="domain" description="Protein kinase" evidence="16">
    <location>
        <begin position="99"/>
        <end position="351"/>
    </location>
</feature>
<evidence type="ECO:0000256" key="1">
    <source>
        <dbReference type="ARBA" id="ARBA00012513"/>
    </source>
</evidence>
<evidence type="ECO:0000256" key="3">
    <source>
        <dbReference type="ARBA" id="ARBA00022679"/>
    </source>
</evidence>